<evidence type="ECO:0000256" key="1">
    <source>
        <dbReference type="SAM" id="MobiDB-lite"/>
    </source>
</evidence>
<feature type="compositionally biased region" description="Polar residues" evidence="1">
    <location>
        <begin position="48"/>
        <end position="66"/>
    </location>
</feature>
<feature type="region of interest" description="Disordered" evidence="1">
    <location>
        <begin position="44"/>
        <end position="66"/>
    </location>
</feature>
<sequence>MAFCVASSCFCESRTSCSSSAVLRTFFSASSANTVIASFIVSSRAPRDSTSISNKLPGSSSMSDDI</sequence>
<dbReference type="AlphaFoldDB" id="A0A1L8D7Z4"/>
<dbReference type="EMBL" id="GFDF01011498">
    <property type="protein sequence ID" value="JAV02586.1"/>
    <property type="molecule type" value="Transcribed_RNA"/>
</dbReference>
<reference evidence="2" key="1">
    <citation type="submission" date="2016-12" db="EMBL/GenBank/DDBJ databases">
        <title>An insight into the sialome and mialome of the sand fly, Nyssomyia neivai.</title>
        <authorList>
            <person name="Sebastian V."/>
            <person name="Goulart T.M."/>
            <person name="Oliveira W."/>
            <person name="Calvo E."/>
            <person name="Oliveira L.F."/>
            <person name="Pinto M.C."/>
            <person name="Rosselino A.M."/>
            <person name="Ribeiro J.M."/>
        </authorList>
    </citation>
    <scope>NUCLEOTIDE SEQUENCE</scope>
</reference>
<protein>
    <submittedName>
        <fullName evidence="2">Uncharacterized protein</fullName>
    </submittedName>
</protein>
<organism evidence="2">
    <name type="scientific">Nyssomyia neivai</name>
    <dbReference type="NCBI Taxonomy" id="330878"/>
    <lineage>
        <taxon>Eukaryota</taxon>
        <taxon>Metazoa</taxon>
        <taxon>Ecdysozoa</taxon>
        <taxon>Arthropoda</taxon>
        <taxon>Hexapoda</taxon>
        <taxon>Insecta</taxon>
        <taxon>Pterygota</taxon>
        <taxon>Neoptera</taxon>
        <taxon>Endopterygota</taxon>
        <taxon>Diptera</taxon>
        <taxon>Nematocera</taxon>
        <taxon>Psychodoidea</taxon>
        <taxon>Psychodidae</taxon>
        <taxon>Nyssomyia</taxon>
    </lineage>
</organism>
<evidence type="ECO:0000313" key="2">
    <source>
        <dbReference type="EMBL" id="JAV02586.1"/>
    </source>
</evidence>
<proteinExistence type="predicted"/>
<accession>A0A1L8D7Z4</accession>
<name>A0A1L8D7Z4_9DIPT</name>